<dbReference type="PROSITE" id="PS00518">
    <property type="entry name" value="ZF_RING_1"/>
    <property type="match status" value="1"/>
</dbReference>
<keyword evidence="3" id="KW-0862">Zinc</keyword>
<dbReference type="SUPFAM" id="SSF57850">
    <property type="entry name" value="RING/U-box"/>
    <property type="match status" value="1"/>
</dbReference>
<dbReference type="Gene3D" id="3.30.40.10">
    <property type="entry name" value="Zinc/RING finger domain, C3HC4 (zinc finger)"/>
    <property type="match status" value="1"/>
</dbReference>
<evidence type="ECO:0000313" key="6">
    <source>
        <dbReference type="Ensembl" id="ENSHHUP00000030432.1"/>
    </source>
</evidence>
<dbReference type="InterPro" id="IPR027370">
    <property type="entry name" value="Znf-RING_euk"/>
</dbReference>
<dbReference type="InterPro" id="IPR013083">
    <property type="entry name" value="Znf_RING/FYVE/PHD"/>
</dbReference>
<organism evidence="6 7">
    <name type="scientific">Hucho hucho</name>
    <name type="common">huchen</name>
    <dbReference type="NCBI Taxonomy" id="62062"/>
    <lineage>
        <taxon>Eukaryota</taxon>
        <taxon>Metazoa</taxon>
        <taxon>Chordata</taxon>
        <taxon>Craniata</taxon>
        <taxon>Vertebrata</taxon>
        <taxon>Euteleostomi</taxon>
        <taxon>Actinopterygii</taxon>
        <taxon>Neopterygii</taxon>
        <taxon>Teleostei</taxon>
        <taxon>Protacanthopterygii</taxon>
        <taxon>Salmoniformes</taxon>
        <taxon>Salmonidae</taxon>
        <taxon>Salmoninae</taxon>
        <taxon>Hucho</taxon>
    </lineage>
</organism>
<name>A0A4W5LWM5_9TELE</name>
<accession>A0A4W5LWM5</accession>
<evidence type="ECO:0000313" key="7">
    <source>
        <dbReference type="Proteomes" id="UP000314982"/>
    </source>
</evidence>
<evidence type="ECO:0000256" key="4">
    <source>
        <dbReference type="PROSITE-ProRule" id="PRU00175"/>
    </source>
</evidence>
<dbReference type="GeneTree" id="ENSGT00960000189495"/>
<evidence type="ECO:0000256" key="2">
    <source>
        <dbReference type="ARBA" id="ARBA00022771"/>
    </source>
</evidence>
<dbReference type="InterPro" id="IPR017907">
    <property type="entry name" value="Znf_RING_CS"/>
</dbReference>
<sequence>LTMSDRPVLRMEVQLGKELSCPVCLDIFCPPVIELCCSHNYCKKCIHQTLIAQNCNKPQDQFICPMCRKVREAAVSILPNGTIVPV</sequence>
<dbReference type="SMART" id="SM00184">
    <property type="entry name" value="RING"/>
    <property type="match status" value="1"/>
</dbReference>
<keyword evidence="7" id="KW-1185">Reference proteome</keyword>
<protein>
    <recommendedName>
        <fullName evidence="5">RING-type domain-containing protein</fullName>
    </recommendedName>
</protein>
<keyword evidence="1" id="KW-0479">Metal-binding</keyword>
<dbReference type="Ensembl" id="ENSHHUT00000031700.1">
    <property type="protein sequence ID" value="ENSHHUP00000030432.1"/>
    <property type="gene ID" value="ENSHHUG00000019377.1"/>
</dbReference>
<reference evidence="6" key="2">
    <citation type="submission" date="2025-08" db="UniProtKB">
        <authorList>
            <consortium name="Ensembl"/>
        </authorList>
    </citation>
    <scope>IDENTIFICATION</scope>
</reference>
<keyword evidence="2 4" id="KW-0863">Zinc-finger</keyword>
<dbReference type="STRING" id="62062.ENSHHUP00000030432"/>
<evidence type="ECO:0000259" key="5">
    <source>
        <dbReference type="PROSITE" id="PS50089"/>
    </source>
</evidence>
<dbReference type="PROSITE" id="PS50089">
    <property type="entry name" value="ZF_RING_2"/>
    <property type="match status" value="1"/>
</dbReference>
<reference evidence="6" key="3">
    <citation type="submission" date="2025-09" db="UniProtKB">
        <authorList>
            <consortium name="Ensembl"/>
        </authorList>
    </citation>
    <scope>IDENTIFICATION</scope>
</reference>
<evidence type="ECO:0000256" key="1">
    <source>
        <dbReference type="ARBA" id="ARBA00022723"/>
    </source>
</evidence>
<dbReference type="InterPro" id="IPR001841">
    <property type="entry name" value="Znf_RING"/>
</dbReference>
<dbReference type="GO" id="GO:0008270">
    <property type="term" value="F:zinc ion binding"/>
    <property type="evidence" value="ECO:0007669"/>
    <property type="project" value="UniProtKB-KW"/>
</dbReference>
<feature type="domain" description="RING-type" evidence="5">
    <location>
        <begin position="21"/>
        <end position="68"/>
    </location>
</feature>
<reference evidence="7" key="1">
    <citation type="submission" date="2018-06" db="EMBL/GenBank/DDBJ databases">
        <title>Genome assembly of Danube salmon.</title>
        <authorList>
            <person name="Macqueen D.J."/>
            <person name="Gundappa M.K."/>
        </authorList>
    </citation>
    <scope>NUCLEOTIDE SEQUENCE [LARGE SCALE GENOMIC DNA]</scope>
</reference>
<dbReference type="Proteomes" id="UP000314982">
    <property type="component" value="Unassembled WGS sequence"/>
</dbReference>
<dbReference type="Pfam" id="PF13445">
    <property type="entry name" value="zf-RING_UBOX"/>
    <property type="match status" value="1"/>
</dbReference>
<evidence type="ECO:0000256" key="3">
    <source>
        <dbReference type="ARBA" id="ARBA00022833"/>
    </source>
</evidence>
<dbReference type="AlphaFoldDB" id="A0A4W5LWM5"/>
<proteinExistence type="predicted"/>